<keyword evidence="2" id="KW-0444">Lipid biosynthesis</keyword>
<feature type="transmembrane region" description="Helical" evidence="10">
    <location>
        <begin position="404"/>
        <end position="426"/>
    </location>
</feature>
<comment type="subcellular location">
    <subcellularLocation>
        <location evidence="1">Endomembrane system</location>
        <topology evidence="1">Multi-pass membrane protein</topology>
    </subcellularLocation>
</comment>
<feature type="transmembrane region" description="Helical" evidence="10">
    <location>
        <begin position="80"/>
        <end position="102"/>
    </location>
</feature>
<dbReference type="GO" id="GO:0012505">
    <property type="term" value="C:endomembrane system"/>
    <property type="evidence" value="ECO:0007669"/>
    <property type="project" value="UniProtKB-SubCell"/>
</dbReference>
<evidence type="ECO:0000256" key="5">
    <source>
        <dbReference type="ARBA" id="ARBA00023098"/>
    </source>
</evidence>
<comment type="caution">
    <text evidence="11">The sequence shown here is derived from an EMBL/GenBank/DDBJ whole genome shotgun (WGS) entry which is preliminary data.</text>
</comment>
<dbReference type="PANTHER" id="PTHR32138:SF0">
    <property type="entry name" value="PHOSPHATIDYLETHANOLAMINE N-METHYLTRANSFERASE"/>
    <property type="match status" value="1"/>
</dbReference>
<evidence type="ECO:0000256" key="10">
    <source>
        <dbReference type="SAM" id="Phobius"/>
    </source>
</evidence>
<feature type="transmembrane region" description="Helical" evidence="10">
    <location>
        <begin position="337"/>
        <end position="360"/>
    </location>
</feature>
<evidence type="ECO:0000313" key="11">
    <source>
        <dbReference type="EMBL" id="KAG5471869.1"/>
    </source>
</evidence>
<sequence>MSTGSAPDNAKVSASSSSEDVESYGLLHDGTRFRVPDTMSVIDSLLKPKSWRSPATLIWIGTCLAVGMTGVFYFTHRLPMWFFCAQFAFWRLAYNIGIGAILHSQSRYGAFLKFYRRMINDYPLMRCLLEASVVFEDSVVYNVAKFPDEFNAWMLFRQIENVVLTNDLVSYGVLSVVCWEKMSLSSAADVLCFTFGCATIAFALWSKADAHRVVGDFAWYWGDFFFLLDKSLTFDGIFQMFPHPMYTVGYTFMYGVPVMTKSYTLFYMSVFGHLCQLAFLAFVENPHIDRTYNVLSSPTPEEQQRNAVLYGNGSEAYLEQNELVVLMHFNIFRASDLLLALTIIYLLATLLLPIPAWVYAAHVIAWRLFHNGFLGYLLKRESSEKWFSRHYVSPQAAFGNWKRIYNASVTITNLSYCLCAVKYFTWAMPLFGSGEARCFVMIVGMLLIGINAYVSWSVYEALGDYGYFYGDFFIEDVPAKLNYSGIYRYLNNPDSSLGMSAYYGIALLSGSPVVLVVAVISHAVAKTFEVVVEEPHMRKRYGDQVREAGGMQAELVRRMKVSKAEYEGKMRALKAKLDCRKRE</sequence>
<evidence type="ECO:0000256" key="7">
    <source>
        <dbReference type="ARBA" id="ARBA00023209"/>
    </source>
</evidence>
<dbReference type="RefSeq" id="XP_067060986.1">
    <property type="nucleotide sequence ID" value="XM_067205434.1"/>
</dbReference>
<feature type="transmembrane region" description="Helical" evidence="10">
    <location>
        <begin position="262"/>
        <end position="283"/>
    </location>
</feature>
<keyword evidence="6 10" id="KW-0472">Membrane</keyword>
<keyword evidence="8" id="KW-1208">Phospholipid metabolism</keyword>
<keyword evidence="4 10" id="KW-1133">Transmembrane helix</keyword>
<evidence type="ECO:0000256" key="9">
    <source>
        <dbReference type="SAM" id="Coils"/>
    </source>
</evidence>
<organism evidence="11 12">
    <name type="scientific">Leishmania orientalis</name>
    <dbReference type="NCBI Taxonomy" id="2249476"/>
    <lineage>
        <taxon>Eukaryota</taxon>
        <taxon>Discoba</taxon>
        <taxon>Euglenozoa</taxon>
        <taxon>Kinetoplastea</taxon>
        <taxon>Metakinetoplastina</taxon>
        <taxon>Trypanosomatida</taxon>
        <taxon>Trypanosomatidae</taxon>
        <taxon>Leishmaniinae</taxon>
        <taxon>Leishmania</taxon>
    </lineage>
</organism>
<dbReference type="GO" id="GO:0004608">
    <property type="term" value="F:phosphatidylethanolamine N-methyltransferase activity"/>
    <property type="evidence" value="ECO:0007669"/>
    <property type="project" value="TreeGrafter"/>
</dbReference>
<proteinExistence type="predicted"/>
<dbReference type="Gene3D" id="1.20.120.1630">
    <property type="match status" value="1"/>
</dbReference>
<evidence type="ECO:0008006" key="13">
    <source>
        <dbReference type="Google" id="ProtNLM"/>
    </source>
</evidence>
<feature type="coiled-coil region" evidence="9">
    <location>
        <begin position="556"/>
        <end position="583"/>
    </location>
</feature>
<evidence type="ECO:0000313" key="12">
    <source>
        <dbReference type="Proteomes" id="UP000674143"/>
    </source>
</evidence>
<feature type="transmembrane region" description="Helical" evidence="10">
    <location>
        <begin position="56"/>
        <end position="74"/>
    </location>
</feature>
<keyword evidence="9" id="KW-0175">Coiled coil</keyword>
<dbReference type="KEGG" id="loi:92359368"/>
<keyword evidence="5" id="KW-0443">Lipid metabolism</keyword>
<keyword evidence="7" id="KW-0594">Phospholipid biosynthesis</keyword>
<dbReference type="Proteomes" id="UP000674143">
    <property type="component" value="Chromosome 31"/>
</dbReference>
<feature type="transmembrane region" description="Helical" evidence="10">
    <location>
        <begin position="217"/>
        <end position="242"/>
    </location>
</feature>
<keyword evidence="3 10" id="KW-0812">Transmembrane</keyword>
<evidence type="ECO:0000256" key="4">
    <source>
        <dbReference type="ARBA" id="ARBA00022989"/>
    </source>
</evidence>
<gene>
    <name evidence="11" type="ORF">LSCM4_03429</name>
</gene>
<reference evidence="11 12" key="1">
    <citation type="submission" date="2021-02" db="EMBL/GenBank/DDBJ databases">
        <title>Leishmania (Mundinia) orientalis Genome sequencing and assembly.</title>
        <authorList>
            <person name="Almutairi H."/>
            <person name="Gatherer D."/>
        </authorList>
    </citation>
    <scope>NUCLEOTIDE SEQUENCE [LARGE SCALE GENOMIC DNA]</scope>
    <source>
        <strain evidence="11">LSCM4</strain>
    </source>
</reference>
<dbReference type="EMBL" id="JAFHLR010000031">
    <property type="protein sequence ID" value="KAG5471869.1"/>
    <property type="molecule type" value="Genomic_DNA"/>
</dbReference>
<evidence type="ECO:0000256" key="8">
    <source>
        <dbReference type="ARBA" id="ARBA00023264"/>
    </source>
</evidence>
<feature type="transmembrane region" description="Helical" evidence="10">
    <location>
        <begin position="438"/>
        <end position="459"/>
    </location>
</feature>
<dbReference type="InterPro" id="IPR007318">
    <property type="entry name" value="Phopholipid_MeTrfase"/>
</dbReference>
<dbReference type="PANTHER" id="PTHR32138">
    <property type="entry name" value="PHOSPHATIDYLETHANOLAMINE N-METHYLTRANSFERASE"/>
    <property type="match status" value="1"/>
</dbReference>
<evidence type="ECO:0000256" key="6">
    <source>
        <dbReference type="ARBA" id="ARBA00023136"/>
    </source>
</evidence>
<dbReference type="Pfam" id="PF04191">
    <property type="entry name" value="PEMT"/>
    <property type="match status" value="2"/>
</dbReference>
<evidence type="ECO:0000256" key="3">
    <source>
        <dbReference type="ARBA" id="ARBA00022692"/>
    </source>
</evidence>
<dbReference type="GeneID" id="92359368"/>
<evidence type="ECO:0000256" key="1">
    <source>
        <dbReference type="ARBA" id="ARBA00004127"/>
    </source>
</evidence>
<dbReference type="UniPathway" id="UPA00753"/>
<feature type="transmembrane region" description="Helical" evidence="10">
    <location>
        <begin position="501"/>
        <end position="520"/>
    </location>
</feature>
<feature type="transmembrane region" description="Helical" evidence="10">
    <location>
        <begin position="184"/>
        <end position="205"/>
    </location>
</feature>
<dbReference type="FunFam" id="1.20.120.1630:FF:000023">
    <property type="entry name" value="Phosphatidylethanolaminen-methyltransferase-lik e protein"/>
    <property type="match status" value="1"/>
</dbReference>
<protein>
    <recommendedName>
        <fullName evidence="13">Phosphatidylethanolaminen-methyltransferase-lik e protein</fullName>
    </recommendedName>
</protein>
<evidence type="ECO:0000256" key="2">
    <source>
        <dbReference type="ARBA" id="ARBA00022516"/>
    </source>
</evidence>
<dbReference type="AlphaFoldDB" id="A0A836GE71"/>
<dbReference type="GO" id="GO:0006656">
    <property type="term" value="P:phosphatidylcholine biosynthetic process"/>
    <property type="evidence" value="ECO:0007669"/>
    <property type="project" value="UniProtKB-UniPathway"/>
</dbReference>
<accession>A0A836GE71</accession>
<name>A0A836GE71_9TRYP</name>
<keyword evidence="12" id="KW-1185">Reference proteome</keyword>